<dbReference type="EMBL" id="BOVK01000012">
    <property type="protein sequence ID" value="GIQ68070.1"/>
    <property type="molecule type" value="Genomic_DNA"/>
</dbReference>
<dbReference type="CDD" id="cd02440">
    <property type="entry name" value="AdoMet_MTases"/>
    <property type="match status" value="1"/>
</dbReference>
<dbReference type="GO" id="GO:0016423">
    <property type="term" value="F:tRNA (guanine) methyltransferase activity"/>
    <property type="evidence" value="ECO:0007669"/>
    <property type="project" value="TreeGrafter"/>
</dbReference>
<evidence type="ECO:0000259" key="1">
    <source>
        <dbReference type="Pfam" id="PF01170"/>
    </source>
</evidence>
<feature type="domain" description="Ribosomal RNA large subunit methyltransferase K/L-like methyltransferase" evidence="1">
    <location>
        <begin position="151"/>
        <end position="275"/>
    </location>
</feature>
<comment type="caution">
    <text evidence="2">The sequence shown here is derived from an EMBL/GenBank/DDBJ whole genome shotgun (WGS) entry which is preliminary data.</text>
</comment>
<proteinExistence type="predicted"/>
<dbReference type="InterPro" id="IPR029063">
    <property type="entry name" value="SAM-dependent_MTases_sf"/>
</dbReference>
<keyword evidence="3" id="KW-1185">Reference proteome</keyword>
<gene>
    <name evidence="2" type="ORF">XYCOK13_08940</name>
</gene>
<name>A0A8J4M0R6_9BACL</name>
<organism evidence="2 3">
    <name type="scientific">Xylanibacillus composti</name>
    <dbReference type="NCBI Taxonomy" id="1572762"/>
    <lineage>
        <taxon>Bacteria</taxon>
        <taxon>Bacillati</taxon>
        <taxon>Bacillota</taxon>
        <taxon>Bacilli</taxon>
        <taxon>Bacillales</taxon>
        <taxon>Paenibacillaceae</taxon>
        <taxon>Xylanibacillus</taxon>
    </lineage>
</organism>
<sequence>MSTYLYTYARHEDERDFCSLKLRTLFRSDYIESDNGQAFVSKRGIDPGRSPFLKEQLQIVCADSDLDELARQVGACRIETASFKVQYMKTGQDVPYAERRDAERVVGWQVRGTAEMKNPDRVFGLARWESRWLFGPYRAGEAAWLRHADKPQQYSTALSVRTARALVNMAAPDARIRRLVDPCCGIGTVLLEALSLGMDIRGFDRNWMAVHGARRNLAHFGYPDVVQVADIRGLVGEYDAVILDLPYNLLSKQSEQELAQMLKAARRLAPRAVIVSIGRIEEALDEAGWHTLDQSVWKKSSFVRHIWVCERFRHDEPGAAGT</sequence>
<evidence type="ECO:0000313" key="3">
    <source>
        <dbReference type="Proteomes" id="UP000677918"/>
    </source>
</evidence>
<dbReference type="AlphaFoldDB" id="A0A8J4M0R6"/>
<keyword evidence="2" id="KW-0808">Transferase</keyword>
<protein>
    <submittedName>
        <fullName evidence="2">Methyltransferase</fullName>
    </submittedName>
</protein>
<dbReference type="GO" id="GO:0030488">
    <property type="term" value="P:tRNA methylation"/>
    <property type="evidence" value="ECO:0007669"/>
    <property type="project" value="TreeGrafter"/>
</dbReference>
<dbReference type="RefSeq" id="WP_244864994.1">
    <property type="nucleotide sequence ID" value="NZ_BOVK01000012.1"/>
</dbReference>
<reference evidence="2" key="1">
    <citation type="submission" date="2021-04" db="EMBL/GenBank/DDBJ databases">
        <title>Draft genome sequence of Xylanibacillus composti strain K13.</title>
        <authorList>
            <person name="Uke A."/>
            <person name="Chhe C."/>
            <person name="Baramee S."/>
            <person name="Kosugi A."/>
        </authorList>
    </citation>
    <scope>NUCLEOTIDE SEQUENCE</scope>
    <source>
        <strain evidence="2">K13</strain>
    </source>
</reference>
<dbReference type="Gene3D" id="3.40.50.150">
    <property type="entry name" value="Vaccinia Virus protein VP39"/>
    <property type="match status" value="1"/>
</dbReference>
<dbReference type="PANTHER" id="PTHR14911">
    <property type="entry name" value="THUMP DOMAIN-CONTAINING"/>
    <property type="match status" value="1"/>
</dbReference>
<dbReference type="InterPro" id="IPR000241">
    <property type="entry name" value="RlmKL-like_Mtase"/>
</dbReference>
<dbReference type="PANTHER" id="PTHR14911:SF13">
    <property type="entry name" value="TRNA (GUANINE(6)-N2)-METHYLTRANSFERASE THUMP3"/>
    <property type="match status" value="1"/>
</dbReference>
<dbReference type="Pfam" id="PF01170">
    <property type="entry name" value="UPF0020"/>
    <property type="match status" value="1"/>
</dbReference>
<dbReference type="SUPFAM" id="SSF53335">
    <property type="entry name" value="S-adenosyl-L-methionine-dependent methyltransferases"/>
    <property type="match status" value="1"/>
</dbReference>
<keyword evidence="2" id="KW-0489">Methyltransferase</keyword>
<dbReference type="Proteomes" id="UP000677918">
    <property type="component" value="Unassembled WGS sequence"/>
</dbReference>
<accession>A0A8J4M0R6</accession>
<evidence type="ECO:0000313" key="2">
    <source>
        <dbReference type="EMBL" id="GIQ68070.1"/>
    </source>
</evidence>